<sequence length="136" mass="15986">MTEWHQVSHKPFLNEEESLDVIPRSQIIRVPIMEQEEAHEEESLGPKVFHALVVESLPVQYQQLLVTHTVIRNTEGLARIERGMCPKEFRTLKGWRIHAISKMMHENNTTFIQVKNKRYIVNSIAIFTPMFVTRNH</sequence>
<organism evidence="3">
    <name type="scientific">Onchocerca flexuosa</name>
    <dbReference type="NCBI Taxonomy" id="387005"/>
    <lineage>
        <taxon>Eukaryota</taxon>
        <taxon>Metazoa</taxon>
        <taxon>Ecdysozoa</taxon>
        <taxon>Nematoda</taxon>
        <taxon>Chromadorea</taxon>
        <taxon>Rhabditida</taxon>
        <taxon>Spirurina</taxon>
        <taxon>Spiruromorpha</taxon>
        <taxon>Filarioidea</taxon>
        <taxon>Onchocercidae</taxon>
        <taxon>Onchocerca</taxon>
    </lineage>
</organism>
<gene>
    <name evidence="1" type="ORF">OFLC_LOCUS15542</name>
</gene>
<proteinExistence type="predicted"/>
<dbReference type="WBParaSite" id="OFLC_0001555501-mRNA-1">
    <property type="protein sequence ID" value="OFLC_0001555501-mRNA-1"/>
    <property type="gene ID" value="OFLC_0001555501"/>
</dbReference>
<dbReference type="Proteomes" id="UP000267606">
    <property type="component" value="Unassembled WGS sequence"/>
</dbReference>
<evidence type="ECO:0000313" key="3">
    <source>
        <dbReference type="WBParaSite" id="OFLC_0001555501-mRNA-1"/>
    </source>
</evidence>
<evidence type="ECO:0000313" key="1">
    <source>
        <dbReference type="EMBL" id="VDP22456.1"/>
    </source>
</evidence>
<dbReference type="AlphaFoldDB" id="A0A183I730"/>
<protein>
    <submittedName>
        <fullName evidence="3">DUF5641 domain-containing protein</fullName>
    </submittedName>
</protein>
<name>A0A183I730_9BILA</name>
<reference evidence="1 2" key="2">
    <citation type="submission" date="2018-11" db="EMBL/GenBank/DDBJ databases">
        <authorList>
            <consortium name="Pathogen Informatics"/>
        </authorList>
    </citation>
    <scope>NUCLEOTIDE SEQUENCE [LARGE SCALE GENOMIC DNA]</scope>
</reference>
<evidence type="ECO:0000313" key="2">
    <source>
        <dbReference type="Proteomes" id="UP000267606"/>
    </source>
</evidence>
<keyword evidence="2" id="KW-1185">Reference proteome</keyword>
<reference evidence="3" key="1">
    <citation type="submission" date="2016-06" db="UniProtKB">
        <authorList>
            <consortium name="WormBaseParasite"/>
        </authorList>
    </citation>
    <scope>IDENTIFICATION</scope>
</reference>
<dbReference type="EMBL" id="UZAJ01042331">
    <property type="protein sequence ID" value="VDP22456.1"/>
    <property type="molecule type" value="Genomic_DNA"/>
</dbReference>
<accession>A0A183I730</accession>